<protein>
    <submittedName>
        <fullName evidence="3">Alpha/beta hydrolase fold</fullName>
    </submittedName>
</protein>
<evidence type="ECO:0000313" key="4">
    <source>
        <dbReference type="Proteomes" id="UP000186218"/>
    </source>
</evidence>
<dbReference type="RefSeq" id="WP_076480079.1">
    <property type="nucleotide sequence ID" value="NZ_FTNT01000007.1"/>
</dbReference>
<name>A0A1N7G6Q0_9NOCA</name>
<dbReference type="STRING" id="1344003.SAMN05445060_2552"/>
<dbReference type="PANTHER" id="PTHR48081:SF33">
    <property type="entry name" value="KYNURENINE FORMAMIDASE"/>
    <property type="match status" value="1"/>
</dbReference>
<reference evidence="3 4" key="1">
    <citation type="submission" date="2017-01" db="EMBL/GenBank/DDBJ databases">
        <authorList>
            <person name="Mah S.A."/>
            <person name="Swanson W.J."/>
            <person name="Moy G.W."/>
            <person name="Vacquier V.D."/>
        </authorList>
    </citation>
    <scope>NUCLEOTIDE SEQUENCE [LARGE SCALE GENOMIC DNA]</scope>
    <source>
        <strain evidence="3 4">CPCC 203464</strain>
    </source>
</reference>
<dbReference type="InterPro" id="IPR029058">
    <property type="entry name" value="AB_hydrolase_fold"/>
</dbReference>
<accession>A0A1N7G6Q0</accession>
<dbReference type="SUPFAM" id="SSF53474">
    <property type="entry name" value="alpha/beta-Hydrolases"/>
    <property type="match status" value="1"/>
</dbReference>
<evidence type="ECO:0000259" key="2">
    <source>
        <dbReference type="Pfam" id="PF20434"/>
    </source>
</evidence>
<dbReference type="GO" id="GO:0016787">
    <property type="term" value="F:hydrolase activity"/>
    <property type="evidence" value="ECO:0007669"/>
    <property type="project" value="UniProtKB-KW"/>
</dbReference>
<keyword evidence="4" id="KW-1185">Reference proteome</keyword>
<dbReference type="Proteomes" id="UP000186218">
    <property type="component" value="Unassembled WGS sequence"/>
</dbReference>
<evidence type="ECO:0000256" key="1">
    <source>
        <dbReference type="ARBA" id="ARBA00022801"/>
    </source>
</evidence>
<organism evidence="3 4">
    <name type="scientific">Williamsia sterculiae</name>
    <dbReference type="NCBI Taxonomy" id="1344003"/>
    <lineage>
        <taxon>Bacteria</taxon>
        <taxon>Bacillati</taxon>
        <taxon>Actinomycetota</taxon>
        <taxon>Actinomycetes</taxon>
        <taxon>Mycobacteriales</taxon>
        <taxon>Nocardiaceae</taxon>
        <taxon>Williamsia</taxon>
    </lineage>
</organism>
<dbReference type="OrthoDB" id="255603at2"/>
<dbReference type="Pfam" id="PF20434">
    <property type="entry name" value="BD-FAE"/>
    <property type="match status" value="1"/>
</dbReference>
<dbReference type="Gene3D" id="3.40.50.1820">
    <property type="entry name" value="alpha/beta hydrolase"/>
    <property type="match status" value="1"/>
</dbReference>
<sequence length="256" mass="26952">MRRLTIRYGDAPSQYGHLYLPDHPSTGSVPLVVLVHGGYWTTEFGLIIETAIARDLAGRGAVVWNVEYRRVGEPGGGWPRTGLDVVAALRALDGPVRAALSAELAGVIAWDRIDVVGHSAGGQLALWAVSRLAADDARSQFTVATVVAQSAALDLEAAGVAGRPSVRALLGVNVHTAPQRYRDASPVCLPVLAAHVVVLHGALDTSIPPSVSRDYVDRVGARGQSVEYVEVPGEGHDAFVTPDSLAHRATVRALGL</sequence>
<proteinExistence type="predicted"/>
<keyword evidence="1 3" id="KW-0378">Hydrolase</keyword>
<feature type="domain" description="BD-FAE-like" evidence="2">
    <location>
        <begin position="18"/>
        <end position="214"/>
    </location>
</feature>
<dbReference type="InterPro" id="IPR049492">
    <property type="entry name" value="BD-FAE-like_dom"/>
</dbReference>
<dbReference type="EMBL" id="FTNT01000007">
    <property type="protein sequence ID" value="SIS08259.1"/>
    <property type="molecule type" value="Genomic_DNA"/>
</dbReference>
<gene>
    <name evidence="3" type="ORF">SAMN05445060_2552</name>
</gene>
<dbReference type="InterPro" id="IPR050300">
    <property type="entry name" value="GDXG_lipolytic_enzyme"/>
</dbReference>
<evidence type="ECO:0000313" key="3">
    <source>
        <dbReference type="EMBL" id="SIS08259.1"/>
    </source>
</evidence>
<dbReference type="AlphaFoldDB" id="A0A1N7G6Q0"/>
<dbReference type="PANTHER" id="PTHR48081">
    <property type="entry name" value="AB HYDROLASE SUPERFAMILY PROTEIN C4A8.06C"/>
    <property type="match status" value="1"/>
</dbReference>